<proteinExistence type="predicted"/>
<name>A0ACB6QYZ1_9PLEO</name>
<protein>
    <submittedName>
        <fullName evidence="1">Uncharacterized protein</fullName>
    </submittedName>
</protein>
<accession>A0ACB6QYZ1</accession>
<organism evidence="1 2">
    <name type="scientific">Lindgomyces ingoldianus</name>
    <dbReference type="NCBI Taxonomy" id="673940"/>
    <lineage>
        <taxon>Eukaryota</taxon>
        <taxon>Fungi</taxon>
        <taxon>Dikarya</taxon>
        <taxon>Ascomycota</taxon>
        <taxon>Pezizomycotina</taxon>
        <taxon>Dothideomycetes</taxon>
        <taxon>Pleosporomycetidae</taxon>
        <taxon>Pleosporales</taxon>
        <taxon>Lindgomycetaceae</taxon>
        <taxon>Lindgomyces</taxon>
    </lineage>
</organism>
<evidence type="ECO:0000313" key="2">
    <source>
        <dbReference type="Proteomes" id="UP000799755"/>
    </source>
</evidence>
<dbReference type="EMBL" id="MU003503">
    <property type="protein sequence ID" value="KAF2472248.1"/>
    <property type="molecule type" value="Genomic_DNA"/>
</dbReference>
<sequence length="223" mass="25683">MLMWKARMILNYKGIDYETEWVEYPDLAPTFKSFGLPPNNKDGVGYFAEYTSPSVKFGDGTYCMDSWKIAIELEKRYPSPSLHIDDPIVVQVRNLIPEIMGPLQPNIIPKVPRMLLNPPSVEYFERTRKERYGMSLSQVEEDRGGEPSWKAAEQPINEIADLLKKKGGPFFLGKTVSYADLIFVSFLHFLKRLDKGVFERFLSFDTAFSTIYDASKEWLAKDD</sequence>
<gene>
    <name evidence="1" type="ORF">BDR25DRAFT_333615</name>
</gene>
<keyword evidence="2" id="KW-1185">Reference proteome</keyword>
<dbReference type="Proteomes" id="UP000799755">
    <property type="component" value="Unassembled WGS sequence"/>
</dbReference>
<evidence type="ECO:0000313" key="1">
    <source>
        <dbReference type="EMBL" id="KAF2472248.1"/>
    </source>
</evidence>
<reference evidence="1" key="1">
    <citation type="journal article" date="2020" name="Stud. Mycol.">
        <title>101 Dothideomycetes genomes: a test case for predicting lifestyles and emergence of pathogens.</title>
        <authorList>
            <person name="Haridas S."/>
            <person name="Albert R."/>
            <person name="Binder M."/>
            <person name="Bloem J."/>
            <person name="Labutti K."/>
            <person name="Salamov A."/>
            <person name="Andreopoulos B."/>
            <person name="Baker S."/>
            <person name="Barry K."/>
            <person name="Bills G."/>
            <person name="Bluhm B."/>
            <person name="Cannon C."/>
            <person name="Castanera R."/>
            <person name="Culley D."/>
            <person name="Daum C."/>
            <person name="Ezra D."/>
            <person name="Gonzalez J."/>
            <person name="Henrissat B."/>
            <person name="Kuo A."/>
            <person name="Liang C."/>
            <person name="Lipzen A."/>
            <person name="Lutzoni F."/>
            <person name="Magnuson J."/>
            <person name="Mondo S."/>
            <person name="Nolan M."/>
            <person name="Ohm R."/>
            <person name="Pangilinan J."/>
            <person name="Park H.-J."/>
            <person name="Ramirez L."/>
            <person name="Alfaro M."/>
            <person name="Sun H."/>
            <person name="Tritt A."/>
            <person name="Yoshinaga Y."/>
            <person name="Zwiers L.-H."/>
            <person name="Turgeon B."/>
            <person name="Goodwin S."/>
            <person name="Spatafora J."/>
            <person name="Crous P."/>
            <person name="Grigoriev I."/>
        </authorList>
    </citation>
    <scope>NUCLEOTIDE SEQUENCE</scope>
    <source>
        <strain evidence="1">ATCC 200398</strain>
    </source>
</reference>
<comment type="caution">
    <text evidence="1">The sequence shown here is derived from an EMBL/GenBank/DDBJ whole genome shotgun (WGS) entry which is preliminary data.</text>
</comment>